<accession>A0A928KQZ8</accession>
<evidence type="ECO:0000256" key="10">
    <source>
        <dbReference type="ARBA" id="ARBA00022741"/>
    </source>
</evidence>
<evidence type="ECO:0000256" key="19">
    <source>
        <dbReference type="ARBA" id="ARBA00068427"/>
    </source>
</evidence>
<keyword evidence="11 26" id="KW-0067">ATP-binding</keyword>
<dbReference type="RefSeq" id="WP_020074236.1">
    <property type="nucleotide sequence ID" value="NZ_JBKWRC010000005.1"/>
</dbReference>
<dbReference type="PANTHER" id="PTHR23132:SF25">
    <property type="entry name" value="D-ALANINE--D-ALANINE LIGASE A"/>
    <property type="match status" value="1"/>
</dbReference>
<comment type="function">
    <text evidence="2 22">Cell wall formation.</text>
</comment>
<dbReference type="Proteomes" id="UP000754750">
    <property type="component" value="Unassembled WGS sequence"/>
</dbReference>
<evidence type="ECO:0000313" key="28">
    <source>
        <dbReference type="EMBL" id="MBE6832564.1"/>
    </source>
</evidence>
<keyword evidence="15 25" id="KW-0464">Manganese</keyword>
<comment type="pathway">
    <text evidence="18">Glycan biosynthesis.</text>
</comment>
<dbReference type="PANTHER" id="PTHR23132">
    <property type="entry name" value="D-ALANINE--D-ALANINE LIGASE"/>
    <property type="match status" value="1"/>
</dbReference>
<dbReference type="InterPro" id="IPR016185">
    <property type="entry name" value="PreATP-grasp_dom_sf"/>
</dbReference>
<dbReference type="PROSITE" id="PS00844">
    <property type="entry name" value="DALA_DALA_LIGASE_2"/>
    <property type="match status" value="1"/>
</dbReference>
<organism evidence="28 29">
    <name type="scientific">Faecalispora sporosphaeroides</name>
    <dbReference type="NCBI Taxonomy" id="1549"/>
    <lineage>
        <taxon>Bacteria</taxon>
        <taxon>Bacillati</taxon>
        <taxon>Bacillota</taxon>
        <taxon>Clostridia</taxon>
        <taxon>Eubacteriales</taxon>
        <taxon>Oscillospiraceae</taxon>
        <taxon>Faecalispora</taxon>
    </lineage>
</organism>
<dbReference type="Pfam" id="PF07478">
    <property type="entry name" value="Dala_Dala_lig_C"/>
    <property type="match status" value="1"/>
</dbReference>
<name>A0A928KQZ8_9FIRM</name>
<feature type="binding site" evidence="24">
    <location>
        <begin position="315"/>
        <end position="316"/>
    </location>
    <ligand>
        <name>ATP</name>
        <dbReference type="ChEBI" id="CHEBI:30616"/>
    </ligand>
</feature>
<dbReference type="EC" id="6.3.2.4" evidence="6 22"/>
<dbReference type="NCBIfam" id="TIGR01205">
    <property type="entry name" value="D_ala_D_alaTIGR"/>
    <property type="match status" value="1"/>
</dbReference>
<protein>
    <recommendedName>
        <fullName evidence="19 22">D-alanine--D-alanine ligase</fullName>
        <ecNumber evidence="6 22">6.3.2.4</ecNumber>
    </recommendedName>
    <alternativeName>
        <fullName evidence="21 22">D-Ala-D-Ala ligase</fullName>
    </alternativeName>
    <alternativeName>
        <fullName evidence="20 22">D-alanylalanine synthetase</fullName>
    </alternativeName>
</protein>
<evidence type="ECO:0000256" key="3">
    <source>
        <dbReference type="ARBA" id="ARBA00004496"/>
    </source>
</evidence>
<evidence type="ECO:0000256" key="26">
    <source>
        <dbReference type="PROSITE-ProRule" id="PRU00409"/>
    </source>
</evidence>
<feature type="binding site" evidence="24">
    <location>
        <begin position="222"/>
        <end position="229"/>
    </location>
    <ligand>
        <name>ATP</name>
        <dbReference type="ChEBI" id="CHEBI:30616"/>
    </ligand>
</feature>
<comment type="similarity">
    <text evidence="5 22">Belongs to the D-alanine--D-alanine ligase family.</text>
</comment>
<dbReference type="PROSITE" id="PS00843">
    <property type="entry name" value="DALA_DALA_LIGASE_1"/>
    <property type="match status" value="1"/>
</dbReference>
<dbReference type="FunFam" id="3.30.470.20:FF:000008">
    <property type="entry name" value="D-alanine--D-alanine ligase"/>
    <property type="match status" value="1"/>
</dbReference>
<reference evidence="28" key="1">
    <citation type="submission" date="2019-04" db="EMBL/GenBank/DDBJ databases">
        <title>Evolution of Biomass-Degrading Anaerobic Consortia Revealed by Metagenomics.</title>
        <authorList>
            <person name="Peng X."/>
        </authorList>
    </citation>
    <scope>NUCLEOTIDE SEQUENCE</scope>
    <source>
        <strain evidence="28">SIG551</strain>
    </source>
</reference>
<dbReference type="Pfam" id="PF01820">
    <property type="entry name" value="Dala_Dala_lig_N"/>
    <property type="match status" value="1"/>
</dbReference>
<evidence type="ECO:0000256" key="15">
    <source>
        <dbReference type="ARBA" id="ARBA00023211"/>
    </source>
</evidence>
<evidence type="ECO:0000256" key="8">
    <source>
        <dbReference type="ARBA" id="ARBA00022598"/>
    </source>
</evidence>
<dbReference type="EMBL" id="SVNY01000001">
    <property type="protein sequence ID" value="MBE6832564.1"/>
    <property type="molecule type" value="Genomic_DNA"/>
</dbReference>
<evidence type="ECO:0000256" key="6">
    <source>
        <dbReference type="ARBA" id="ARBA00012216"/>
    </source>
</evidence>
<evidence type="ECO:0000256" key="13">
    <source>
        <dbReference type="ARBA" id="ARBA00022960"/>
    </source>
</evidence>
<keyword evidence="8 22" id="KW-0436">Ligase</keyword>
<dbReference type="InterPro" id="IPR000291">
    <property type="entry name" value="D-Ala_lig_Van_CS"/>
</dbReference>
<dbReference type="GO" id="GO:0008716">
    <property type="term" value="F:D-alanine-D-alanine ligase activity"/>
    <property type="evidence" value="ECO:0007669"/>
    <property type="project" value="UniProtKB-UniRule"/>
</dbReference>
<dbReference type="SUPFAM" id="SSF52440">
    <property type="entry name" value="PreATP-grasp domain"/>
    <property type="match status" value="1"/>
</dbReference>
<dbReference type="GO" id="GO:0009252">
    <property type="term" value="P:peptidoglycan biosynthetic process"/>
    <property type="evidence" value="ECO:0007669"/>
    <property type="project" value="UniProtKB-UniRule"/>
</dbReference>
<comment type="cofactor">
    <cofactor evidence="25">
        <name>Mg(2+)</name>
        <dbReference type="ChEBI" id="CHEBI:18420"/>
    </cofactor>
    <cofactor evidence="25">
        <name>Mn(2+)</name>
        <dbReference type="ChEBI" id="CHEBI:29035"/>
    </cofactor>
    <text evidence="25">Binds 2 magnesium or manganese ions per subunit.</text>
</comment>
<dbReference type="Gene3D" id="3.30.470.20">
    <property type="entry name" value="ATP-grasp fold, B domain"/>
    <property type="match status" value="1"/>
</dbReference>
<evidence type="ECO:0000256" key="18">
    <source>
        <dbReference type="ARBA" id="ARBA00060592"/>
    </source>
</evidence>
<comment type="caution">
    <text evidence="28">The sequence shown here is derived from an EMBL/GenBank/DDBJ whole genome shotgun (WGS) entry which is preliminary data.</text>
</comment>
<evidence type="ECO:0000259" key="27">
    <source>
        <dbReference type="PROSITE" id="PS50975"/>
    </source>
</evidence>
<dbReference type="NCBIfam" id="NF002528">
    <property type="entry name" value="PRK01966.1-4"/>
    <property type="match status" value="1"/>
</dbReference>
<evidence type="ECO:0000256" key="7">
    <source>
        <dbReference type="ARBA" id="ARBA00022490"/>
    </source>
</evidence>
<dbReference type="InterPro" id="IPR013815">
    <property type="entry name" value="ATP_grasp_subdomain_1"/>
</dbReference>
<evidence type="ECO:0000313" key="29">
    <source>
        <dbReference type="Proteomes" id="UP000754750"/>
    </source>
</evidence>
<keyword evidence="9 25" id="KW-0479">Metal-binding</keyword>
<feature type="domain" description="ATP-grasp" evidence="27">
    <location>
        <begin position="143"/>
        <end position="349"/>
    </location>
</feature>
<proteinExistence type="inferred from homology"/>
<evidence type="ECO:0000256" key="1">
    <source>
        <dbReference type="ARBA" id="ARBA00001936"/>
    </source>
</evidence>
<keyword evidence="16 22" id="KW-0961">Cell wall biogenesis/degradation</keyword>
<dbReference type="PIRSF" id="PIRSF039102">
    <property type="entry name" value="Ddl/VanB"/>
    <property type="match status" value="1"/>
</dbReference>
<dbReference type="GO" id="GO:0005829">
    <property type="term" value="C:cytosol"/>
    <property type="evidence" value="ECO:0007669"/>
    <property type="project" value="TreeGrafter"/>
</dbReference>
<keyword evidence="13 22" id="KW-0133">Cell shape</keyword>
<dbReference type="GO" id="GO:0046872">
    <property type="term" value="F:metal ion binding"/>
    <property type="evidence" value="ECO:0007669"/>
    <property type="project" value="UniProtKB-KW"/>
</dbReference>
<evidence type="ECO:0000256" key="4">
    <source>
        <dbReference type="ARBA" id="ARBA00004752"/>
    </source>
</evidence>
<feature type="binding site" evidence="25">
    <location>
        <position position="302"/>
    </location>
    <ligand>
        <name>Mg(2+)</name>
        <dbReference type="ChEBI" id="CHEBI:18420"/>
        <label>1</label>
    </ligand>
</feature>
<evidence type="ECO:0000256" key="12">
    <source>
        <dbReference type="ARBA" id="ARBA00022842"/>
    </source>
</evidence>
<evidence type="ECO:0000256" key="2">
    <source>
        <dbReference type="ARBA" id="ARBA00003921"/>
    </source>
</evidence>
<evidence type="ECO:0000256" key="25">
    <source>
        <dbReference type="PIRSR" id="PIRSR039102-3"/>
    </source>
</evidence>
<feature type="binding site" evidence="25">
    <location>
        <position position="316"/>
    </location>
    <ligand>
        <name>Mg(2+)</name>
        <dbReference type="ChEBI" id="CHEBI:18420"/>
        <label>1</label>
    </ligand>
</feature>
<feature type="active site" evidence="23">
    <location>
        <position position="192"/>
    </location>
</feature>
<feature type="binding site" evidence="24">
    <location>
        <position position="139"/>
    </location>
    <ligand>
        <name>ATP</name>
        <dbReference type="ChEBI" id="CHEBI:30616"/>
    </ligand>
</feature>
<evidence type="ECO:0000256" key="5">
    <source>
        <dbReference type="ARBA" id="ARBA00010871"/>
    </source>
</evidence>
<keyword evidence="14 22" id="KW-0573">Peptidoglycan synthesis</keyword>
<dbReference type="Gene3D" id="3.30.1490.20">
    <property type="entry name" value="ATP-grasp fold, A domain"/>
    <property type="match status" value="1"/>
</dbReference>
<evidence type="ECO:0000256" key="24">
    <source>
        <dbReference type="PIRSR" id="PIRSR039102-2"/>
    </source>
</evidence>
<dbReference type="AlphaFoldDB" id="A0A928KQZ8"/>
<comment type="cofactor">
    <cofactor evidence="1">
        <name>Mn(2+)</name>
        <dbReference type="ChEBI" id="CHEBI:29035"/>
    </cofactor>
</comment>
<feature type="binding site" evidence="25">
    <location>
        <position position="318"/>
    </location>
    <ligand>
        <name>Mg(2+)</name>
        <dbReference type="ChEBI" id="CHEBI:18420"/>
        <label>2</label>
    </ligand>
</feature>
<sequence length="357" mass="38844">MSKTTVAILFGGCSTEHEVSRVSAASVIQNIPQDKYDVVPVGITKEGRWLLFAGDTAELPDGSWEQNPANRPAFISPDRTVHGILAQTETGFETIPLDVVFPVLHGKNGEDGTLQGLLQMAGIPFVGCSSLVSAVCMDKAITNSLLETAGIPQAHYLWFFTDNYLTGAEKIRGKIEARLGYPVFVKPANSGSSVGVSKVTRPEDLDAAIQRAAREDIKVVVEEAIDGQEVECAVLGLSRPEASIVGEIASGAEFYDYDDKYKNGAAKLFIPAHIPEETAEEVRENAMRAYRMLGCSGLARVDFFIRKSDGAVLLNELNTLPGFTSISMYPKLWEASGLSYPDLLDRLIQLAFEKVYF</sequence>
<dbReference type="InterPro" id="IPR011095">
    <property type="entry name" value="Dala_Dala_lig_C"/>
</dbReference>
<keyword evidence="12 25" id="KW-0460">Magnesium</keyword>
<dbReference type="Gene3D" id="3.40.50.20">
    <property type="match status" value="1"/>
</dbReference>
<keyword evidence="7 22" id="KW-0963">Cytoplasm</keyword>
<dbReference type="FunFam" id="3.30.1490.20:FF:000007">
    <property type="entry name" value="D-alanine--D-alanine ligase"/>
    <property type="match status" value="1"/>
</dbReference>
<dbReference type="InterPro" id="IPR011761">
    <property type="entry name" value="ATP-grasp"/>
</dbReference>
<dbReference type="SUPFAM" id="SSF56059">
    <property type="entry name" value="Glutathione synthetase ATP-binding domain-like"/>
    <property type="match status" value="1"/>
</dbReference>
<evidence type="ECO:0000256" key="9">
    <source>
        <dbReference type="ARBA" id="ARBA00022723"/>
    </source>
</evidence>
<dbReference type="GO" id="GO:0071555">
    <property type="term" value="P:cell wall organization"/>
    <property type="evidence" value="ECO:0007669"/>
    <property type="project" value="UniProtKB-KW"/>
</dbReference>
<feature type="active site" evidence="23">
    <location>
        <position position="16"/>
    </location>
</feature>
<evidence type="ECO:0000256" key="23">
    <source>
        <dbReference type="PIRSR" id="PIRSR039102-1"/>
    </source>
</evidence>
<dbReference type="InterPro" id="IPR011127">
    <property type="entry name" value="Dala_Dala_lig_N"/>
</dbReference>
<evidence type="ECO:0000256" key="21">
    <source>
        <dbReference type="ARBA" id="ARBA00077154"/>
    </source>
</evidence>
<dbReference type="GO" id="GO:0008360">
    <property type="term" value="P:regulation of cell shape"/>
    <property type="evidence" value="ECO:0007669"/>
    <property type="project" value="UniProtKB-KW"/>
</dbReference>
<dbReference type="GO" id="GO:0005524">
    <property type="term" value="F:ATP binding"/>
    <property type="evidence" value="ECO:0007669"/>
    <property type="project" value="UniProtKB-UniRule"/>
</dbReference>
<comment type="subcellular location">
    <subcellularLocation>
        <location evidence="3 22">Cytoplasm</location>
    </subcellularLocation>
</comment>
<gene>
    <name evidence="22" type="primary">ddl</name>
    <name evidence="28" type="ORF">E7512_03110</name>
</gene>
<dbReference type="NCBIfam" id="NF002378">
    <property type="entry name" value="PRK01372.1"/>
    <property type="match status" value="1"/>
</dbReference>
<feature type="binding site" evidence="24">
    <location>
        <begin position="184"/>
        <end position="186"/>
    </location>
    <ligand>
        <name>ATP</name>
        <dbReference type="ChEBI" id="CHEBI:30616"/>
    </ligand>
</feature>
<evidence type="ECO:0000256" key="22">
    <source>
        <dbReference type="HAMAP-Rule" id="MF_00047"/>
    </source>
</evidence>
<evidence type="ECO:0000256" key="17">
    <source>
        <dbReference type="ARBA" id="ARBA00047614"/>
    </source>
</evidence>
<feature type="binding site" evidence="25">
    <location>
        <position position="316"/>
    </location>
    <ligand>
        <name>Mg(2+)</name>
        <dbReference type="ChEBI" id="CHEBI:18420"/>
        <label>2</label>
    </ligand>
</feature>
<feature type="binding site" evidence="24">
    <location>
        <begin position="192"/>
        <end position="193"/>
    </location>
    <ligand>
        <name>ATP</name>
        <dbReference type="ChEBI" id="CHEBI:30616"/>
    </ligand>
</feature>
<evidence type="ECO:0000256" key="16">
    <source>
        <dbReference type="ARBA" id="ARBA00023316"/>
    </source>
</evidence>
<dbReference type="PROSITE" id="PS50975">
    <property type="entry name" value="ATP_GRASP"/>
    <property type="match status" value="1"/>
</dbReference>
<evidence type="ECO:0000256" key="11">
    <source>
        <dbReference type="ARBA" id="ARBA00022840"/>
    </source>
</evidence>
<feature type="active site" evidence="23">
    <location>
        <position position="327"/>
    </location>
</feature>
<evidence type="ECO:0000256" key="14">
    <source>
        <dbReference type="ARBA" id="ARBA00022984"/>
    </source>
</evidence>
<dbReference type="HAMAP" id="MF_00047">
    <property type="entry name" value="Dala_Dala_lig"/>
    <property type="match status" value="1"/>
</dbReference>
<evidence type="ECO:0000256" key="20">
    <source>
        <dbReference type="ARBA" id="ARBA00076288"/>
    </source>
</evidence>
<keyword evidence="10 24" id="KW-0547">Nucleotide-binding</keyword>
<comment type="catalytic activity">
    <reaction evidence="17 22">
        <text>2 D-alanine + ATP = D-alanyl-D-alanine + ADP + phosphate + H(+)</text>
        <dbReference type="Rhea" id="RHEA:11224"/>
        <dbReference type="ChEBI" id="CHEBI:15378"/>
        <dbReference type="ChEBI" id="CHEBI:30616"/>
        <dbReference type="ChEBI" id="CHEBI:43474"/>
        <dbReference type="ChEBI" id="CHEBI:57416"/>
        <dbReference type="ChEBI" id="CHEBI:57822"/>
        <dbReference type="ChEBI" id="CHEBI:456216"/>
        <dbReference type="EC" id="6.3.2.4"/>
    </reaction>
</comment>
<dbReference type="InterPro" id="IPR005905">
    <property type="entry name" value="D_ala_D_ala"/>
</dbReference>
<comment type="pathway">
    <text evidence="4 22">Cell wall biogenesis; peptidoglycan biosynthesis.</text>
</comment>